<dbReference type="EC" id="3.1.3.48" evidence="2"/>
<dbReference type="PIRSF" id="PIRSF016557">
    <property type="entry name" value="Caps_synth_CpsB"/>
    <property type="match status" value="1"/>
</dbReference>
<comment type="catalytic activity">
    <reaction evidence="5">
        <text>O-phospho-L-tyrosyl-[protein] + H2O = L-tyrosyl-[protein] + phosphate</text>
        <dbReference type="Rhea" id="RHEA:10684"/>
        <dbReference type="Rhea" id="RHEA-COMP:10136"/>
        <dbReference type="Rhea" id="RHEA-COMP:20101"/>
        <dbReference type="ChEBI" id="CHEBI:15377"/>
        <dbReference type="ChEBI" id="CHEBI:43474"/>
        <dbReference type="ChEBI" id="CHEBI:46858"/>
        <dbReference type="ChEBI" id="CHEBI:61978"/>
        <dbReference type="EC" id="3.1.3.48"/>
    </reaction>
</comment>
<evidence type="ECO:0000256" key="1">
    <source>
        <dbReference type="ARBA" id="ARBA00005750"/>
    </source>
</evidence>
<organism evidence="6 7">
    <name type="scientific">Clostridium baratii str. Sullivan</name>
    <dbReference type="NCBI Taxonomy" id="1415775"/>
    <lineage>
        <taxon>Bacteria</taxon>
        <taxon>Bacillati</taxon>
        <taxon>Bacillota</taxon>
        <taxon>Clostridia</taxon>
        <taxon>Eubacteriales</taxon>
        <taxon>Clostridiaceae</taxon>
        <taxon>Clostridium</taxon>
    </lineage>
</organism>
<dbReference type="InterPro" id="IPR016195">
    <property type="entry name" value="Pol/histidinol_Pase-like"/>
</dbReference>
<dbReference type="InterPro" id="IPR016667">
    <property type="entry name" value="Caps_polysacc_synth_CpsB/CapC"/>
</dbReference>
<comment type="similarity">
    <text evidence="1">Belongs to the metallo-dependent hydrolases superfamily. CpsB/CapC family.</text>
</comment>
<evidence type="ECO:0000313" key="7">
    <source>
        <dbReference type="Proteomes" id="UP000030635"/>
    </source>
</evidence>
<dbReference type="Gene3D" id="3.20.20.140">
    <property type="entry name" value="Metal-dependent hydrolases"/>
    <property type="match status" value="1"/>
</dbReference>
<dbReference type="RefSeq" id="WP_039311404.1">
    <property type="nucleotide sequence ID" value="NZ_CP006905.1"/>
</dbReference>
<dbReference type="Pfam" id="PF19567">
    <property type="entry name" value="CpsB_CapC"/>
    <property type="match status" value="1"/>
</dbReference>
<dbReference type="GO" id="GO:0030145">
    <property type="term" value="F:manganese ion binding"/>
    <property type="evidence" value="ECO:0007669"/>
    <property type="project" value="InterPro"/>
</dbReference>
<keyword evidence="4" id="KW-0904">Protein phosphatase</keyword>
<dbReference type="eggNOG" id="COG4464">
    <property type="taxonomic scope" value="Bacteria"/>
</dbReference>
<reference evidence="6 7" key="1">
    <citation type="journal article" date="2015" name="Infect. Genet. Evol.">
        <title>Genomic sequences of six botulinum neurotoxin-producing strains representing three clostridial species illustrate the mobility and diversity of botulinum neurotoxin genes.</title>
        <authorList>
            <person name="Smith T.J."/>
            <person name="Hill K.K."/>
            <person name="Xie G."/>
            <person name="Foley B.T."/>
            <person name="Williamson C.H."/>
            <person name="Foster J.T."/>
            <person name="Johnson S.L."/>
            <person name="Chertkov O."/>
            <person name="Teshima H."/>
            <person name="Gibbons H.S."/>
            <person name="Johnsky L.A."/>
            <person name="Karavis M.A."/>
            <person name="Smith L.A."/>
        </authorList>
    </citation>
    <scope>NUCLEOTIDE SEQUENCE [LARGE SCALE GENOMIC DNA]</scope>
    <source>
        <strain evidence="6">Sullivan</strain>
    </source>
</reference>
<gene>
    <name evidence="6" type="ORF">U729_540</name>
</gene>
<evidence type="ECO:0000256" key="2">
    <source>
        <dbReference type="ARBA" id="ARBA00013064"/>
    </source>
</evidence>
<dbReference type="PANTHER" id="PTHR39181:SF1">
    <property type="entry name" value="TYROSINE-PROTEIN PHOSPHATASE YWQE"/>
    <property type="match status" value="1"/>
</dbReference>
<dbReference type="AlphaFoldDB" id="A0A0A7FSR1"/>
<keyword evidence="7" id="KW-1185">Reference proteome</keyword>
<dbReference type="EMBL" id="CP006905">
    <property type="protein sequence ID" value="AIY82647.1"/>
    <property type="molecule type" value="Genomic_DNA"/>
</dbReference>
<dbReference type="OrthoDB" id="9788539at2"/>
<accession>A0A0A7FSR1</accession>
<dbReference type="PANTHER" id="PTHR39181">
    <property type="entry name" value="TYROSINE-PROTEIN PHOSPHATASE YWQE"/>
    <property type="match status" value="1"/>
</dbReference>
<dbReference type="HOGENOM" id="CLU_085966_1_0_9"/>
<name>A0A0A7FSR1_9CLOT</name>
<keyword evidence="3" id="KW-0378">Hydrolase</keyword>
<protein>
    <recommendedName>
        <fullName evidence="2">protein-tyrosine-phosphatase</fullName>
        <ecNumber evidence="2">3.1.3.48</ecNumber>
    </recommendedName>
</protein>
<dbReference type="SUPFAM" id="SSF89550">
    <property type="entry name" value="PHP domain-like"/>
    <property type="match status" value="1"/>
</dbReference>
<evidence type="ECO:0000313" key="6">
    <source>
        <dbReference type="EMBL" id="AIY82647.1"/>
    </source>
</evidence>
<evidence type="ECO:0000256" key="5">
    <source>
        <dbReference type="ARBA" id="ARBA00051722"/>
    </source>
</evidence>
<evidence type="ECO:0000256" key="4">
    <source>
        <dbReference type="ARBA" id="ARBA00022912"/>
    </source>
</evidence>
<evidence type="ECO:0000256" key="3">
    <source>
        <dbReference type="ARBA" id="ARBA00022801"/>
    </source>
</evidence>
<dbReference type="KEGG" id="cbv:U729_540"/>
<sequence>MVDIHSHILPSIDDGSKNMEMTINMIKRSVREGTKHIIATPHYRRGFFYTSYGEVKEMVSNLSNTVKSEGIDCNIYFGQEVYYSEKILEDLDDGLIGTINGGEYMLVEFPMKRIPEEAIDYMYELKLRGITPIIAHPERYVDVIKDITFLNDFIKEGCLFQMNRGSILGEFGRDVKKTSIKLVDNYIYSFIGSDAHNDKSRRTGITDGISAIGDINKDLIDDILENSKRLIDGKHIRFSGVTIKKKKKLFGIF</sequence>
<dbReference type="GO" id="GO:0004725">
    <property type="term" value="F:protein tyrosine phosphatase activity"/>
    <property type="evidence" value="ECO:0007669"/>
    <property type="project" value="UniProtKB-EC"/>
</dbReference>
<dbReference type="Proteomes" id="UP000030635">
    <property type="component" value="Chromosome"/>
</dbReference>
<proteinExistence type="inferred from homology"/>